<feature type="region of interest" description="Disordered" evidence="5">
    <location>
        <begin position="1323"/>
        <end position="1347"/>
    </location>
</feature>
<dbReference type="Pfam" id="PF01368">
    <property type="entry name" value="DHH"/>
    <property type="match status" value="1"/>
</dbReference>
<feature type="compositionally biased region" description="Acidic residues" evidence="5">
    <location>
        <begin position="1458"/>
        <end position="1477"/>
    </location>
</feature>
<protein>
    <submittedName>
        <fullName evidence="8">Dynein heavy chain 8 axonemal</fullName>
    </submittedName>
</protein>
<keyword evidence="4" id="KW-0464">Manganese</keyword>
<feature type="compositionally biased region" description="Low complexity" evidence="5">
    <location>
        <begin position="725"/>
        <end position="750"/>
    </location>
</feature>
<dbReference type="OrthoDB" id="3548913at2759"/>
<dbReference type="Gene3D" id="3.40.50.1820">
    <property type="entry name" value="alpha/beta hydrolase"/>
    <property type="match status" value="1"/>
</dbReference>
<dbReference type="GO" id="GO:0005737">
    <property type="term" value="C:cytoplasm"/>
    <property type="evidence" value="ECO:0007669"/>
    <property type="project" value="InterPro"/>
</dbReference>
<dbReference type="Gene3D" id="3.90.1640.10">
    <property type="entry name" value="inorganic pyrophosphatase (n-terminal core)"/>
    <property type="match status" value="1"/>
</dbReference>
<dbReference type="InterPro" id="IPR001667">
    <property type="entry name" value="DDH_dom"/>
</dbReference>
<keyword evidence="2" id="KW-0479">Metal-binding</keyword>
<feature type="compositionally biased region" description="Basic residues" evidence="5">
    <location>
        <begin position="2012"/>
        <end position="2026"/>
    </location>
</feature>
<keyword evidence="9" id="KW-1185">Reference proteome</keyword>
<evidence type="ECO:0000256" key="1">
    <source>
        <dbReference type="ARBA" id="ARBA00001936"/>
    </source>
</evidence>
<feature type="compositionally biased region" description="Polar residues" evidence="5">
    <location>
        <begin position="1869"/>
        <end position="1889"/>
    </location>
</feature>
<dbReference type="InterPro" id="IPR029058">
    <property type="entry name" value="AB_hydrolase_fold"/>
</dbReference>
<evidence type="ECO:0000256" key="3">
    <source>
        <dbReference type="ARBA" id="ARBA00022801"/>
    </source>
</evidence>
<dbReference type="InterPro" id="IPR038763">
    <property type="entry name" value="DHH_sf"/>
</dbReference>
<feature type="region of interest" description="Disordered" evidence="5">
    <location>
        <begin position="2007"/>
        <end position="2085"/>
    </location>
</feature>
<dbReference type="PANTHER" id="PTHR42064:SF1">
    <property type="entry name" value="YALI0F28677P"/>
    <property type="match status" value="1"/>
</dbReference>
<dbReference type="Gene3D" id="3.10.310.20">
    <property type="entry name" value="DHHA2 domain"/>
    <property type="match status" value="1"/>
</dbReference>
<dbReference type="GO" id="GO:0016462">
    <property type="term" value="F:pyrophosphatase activity"/>
    <property type="evidence" value="ECO:0007669"/>
    <property type="project" value="InterPro"/>
</dbReference>
<feature type="compositionally biased region" description="Polar residues" evidence="5">
    <location>
        <begin position="804"/>
        <end position="814"/>
    </location>
</feature>
<feature type="region of interest" description="Disordered" evidence="5">
    <location>
        <begin position="1928"/>
        <end position="1947"/>
    </location>
</feature>
<feature type="chain" id="PRO_5018228833" evidence="6">
    <location>
        <begin position="17"/>
        <end position="2433"/>
    </location>
</feature>
<keyword evidence="6" id="KW-0732">Signal</keyword>
<dbReference type="Pfam" id="PF02230">
    <property type="entry name" value="Abhydrolase_2"/>
    <property type="match status" value="1"/>
</dbReference>
<evidence type="ECO:0000259" key="7">
    <source>
        <dbReference type="SMART" id="SM01131"/>
    </source>
</evidence>
<evidence type="ECO:0000256" key="5">
    <source>
        <dbReference type="SAM" id="MobiDB-lite"/>
    </source>
</evidence>
<feature type="compositionally biased region" description="Polar residues" evidence="5">
    <location>
        <begin position="1539"/>
        <end position="1554"/>
    </location>
</feature>
<feature type="compositionally biased region" description="Polar residues" evidence="5">
    <location>
        <begin position="2165"/>
        <end position="2174"/>
    </location>
</feature>
<dbReference type="SUPFAM" id="SSF64182">
    <property type="entry name" value="DHH phosphoesterases"/>
    <property type="match status" value="1"/>
</dbReference>
<feature type="region of interest" description="Disordered" evidence="5">
    <location>
        <begin position="804"/>
        <end position="833"/>
    </location>
</feature>
<accession>A0A3M7M1L0</accession>
<evidence type="ECO:0000256" key="4">
    <source>
        <dbReference type="ARBA" id="ARBA00023211"/>
    </source>
</evidence>
<dbReference type="SMART" id="SM01131">
    <property type="entry name" value="DHHA2"/>
    <property type="match status" value="1"/>
</dbReference>
<dbReference type="SUPFAM" id="SSF53474">
    <property type="entry name" value="alpha/beta-Hydrolases"/>
    <property type="match status" value="1"/>
</dbReference>
<keyword evidence="3" id="KW-0378">Hydrolase</keyword>
<name>A0A3M7M1L0_9PLEO</name>
<dbReference type="PANTHER" id="PTHR42064">
    <property type="entry name" value="YALI0F28677P"/>
    <property type="match status" value="1"/>
</dbReference>
<organism evidence="8 9">
    <name type="scientific">Pyrenophora seminiperda CCB06</name>
    <dbReference type="NCBI Taxonomy" id="1302712"/>
    <lineage>
        <taxon>Eukaryota</taxon>
        <taxon>Fungi</taxon>
        <taxon>Dikarya</taxon>
        <taxon>Ascomycota</taxon>
        <taxon>Pezizomycotina</taxon>
        <taxon>Dothideomycetes</taxon>
        <taxon>Pleosporomycetidae</taxon>
        <taxon>Pleosporales</taxon>
        <taxon>Pleosporineae</taxon>
        <taxon>Pleosporaceae</taxon>
        <taxon>Pyrenophora</taxon>
    </lineage>
</organism>
<comment type="cofactor">
    <cofactor evidence="1">
        <name>Mn(2+)</name>
        <dbReference type="ChEBI" id="CHEBI:29035"/>
    </cofactor>
</comment>
<feature type="region of interest" description="Disordered" evidence="5">
    <location>
        <begin position="1371"/>
        <end position="1400"/>
    </location>
</feature>
<evidence type="ECO:0000313" key="9">
    <source>
        <dbReference type="Proteomes" id="UP000265663"/>
    </source>
</evidence>
<feature type="compositionally biased region" description="Polar residues" evidence="5">
    <location>
        <begin position="822"/>
        <end position="833"/>
    </location>
</feature>
<dbReference type="InterPro" id="IPR004097">
    <property type="entry name" value="DHHA2"/>
</dbReference>
<feature type="region of interest" description="Disordered" evidence="5">
    <location>
        <begin position="681"/>
        <end position="790"/>
    </location>
</feature>
<evidence type="ECO:0000313" key="8">
    <source>
        <dbReference type="EMBL" id="RMZ68290.1"/>
    </source>
</evidence>
<feature type="compositionally biased region" description="Polar residues" evidence="5">
    <location>
        <begin position="1387"/>
        <end position="1397"/>
    </location>
</feature>
<dbReference type="Pfam" id="PF02833">
    <property type="entry name" value="DHHA2"/>
    <property type="match status" value="1"/>
</dbReference>
<feature type="compositionally biased region" description="Low complexity" evidence="5">
    <location>
        <begin position="2070"/>
        <end position="2081"/>
    </location>
</feature>
<feature type="domain" description="DHHA2" evidence="7">
    <location>
        <begin position="520"/>
        <end position="679"/>
    </location>
</feature>
<dbReference type="InterPro" id="IPR003140">
    <property type="entry name" value="PLipase/COase/thioEstase"/>
</dbReference>
<feature type="signal peptide" evidence="6">
    <location>
        <begin position="1"/>
        <end position="16"/>
    </location>
</feature>
<evidence type="ECO:0000256" key="2">
    <source>
        <dbReference type="ARBA" id="ARBA00022723"/>
    </source>
</evidence>
<reference evidence="8 9" key="1">
    <citation type="journal article" date="2014" name="PLoS ONE">
        <title>De novo Genome Assembly of the Fungal Plant Pathogen Pyrenophora semeniperda.</title>
        <authorList>
            <person name="Soliai M.M."/>
            <person name="Meyer S.E."/>
            <person name="Udall J.A."/>
            <person name="Elzinga D.E."/>
            <person name="Hermansen R.A."/>
            <person name="Bodily P.M."/>
            <person name="Hart A.A."/>
            <person name="Coleman C.E."/>
        </authorList>
    </citation>
    <scope>NUCLEOTIDE SEQUENCE [LARGE SCALE GENOMIC DNA]</scope>
    <source>
        <strain evidence="8 9">CCB06</strain>
        <tissue evidence="8">Mycelium</tissue>
    </source>
</reference>
<feature type="region of interest" description="Disordered" evidence="5">
    <location>
        <begin position="2137"/>
        <end position="2215"/>
    </location>
</feature>
<evidence type="ECO:0000256" key="6">
    <source>
        <dbReference type="SAM" id="SignalP"/>
    </source>
</evidence>
<sequence length="2433" mass="268696">MTVFFFFLPAFVQLSGDEEPHIRPGDNDDMPGRLPTKADFPPSANLSITAPPASQPPTNILILLHGLGDTNASFTKLGQQLNLPETACIAIQAPSPLPFDLGGAHWGDDMTFDPTTGEMDMDTGFKASMRIVLDQVIREGLVGKCGYRPREIIIFGFAQGGIVGLQAAAELEGEELGGVVSIGGPLSQSVPLRALERKSKTPVLICKASKKSAITDSAASKLKDAFEYVEIKEWKKNGDGMPSNREEMLPIMQFFARRLRSMKGVPAGRALRKAIDSSQKITLVIGNESADLDSMSSSILYAYIRSMAPPKNAFSSVYVPITNIPASDVQLRPEYLAVFQHANIEAKHLITLDDLPALADIQSKLAPENTKWILVDHNALQGQLGKVYSGRIAGVIDHHDDEGKVPNDTGDEPRVIVKSGSCTSLIANYCRPLWDTLSAAAMSSGAAHAQGDSLFNDAAFVQRWDADVAQLGLASILIDTADLKDESKTTQHDRQAVEYLETKIMLCAQLAGSFDRANFYKEIDAAKKDIGRLHLQDILRKDYKQWDQGGHKLGISSVVKSVDFLQKKAGDEASAQPSEAFFGALEKFAKERDLDLYSVMTTSSSSDGEFQRELLLWAFNESAVSAAKAFATNSSDELVLEAWRGPSDLDSGNEWRRIWWQRQVQHSRKRVAPLLRESMRLGDDKVSPRTILGTRPRRPSPNSPSFSRRALTPPSHGDMIRRTQLTSTPPAQASSTTPPVSPTVTHLSSSRSHTPSHNTAPAPALNHDDPPAEAPPRSESPPRSPAQSASMLLSTTMGSRTANCATQESNTNTSTERHGQLTALQRPQMSASMSAPAGRLPRLLPADLSSYTDSYLPTAAIPPSATSLAELAHLIRLQGYQEQRKAHSRVRLHRWLVSSALSARLVHCGELSYRSLVDSFRSDDKKAFAALYNALNDVRNSCDATRQYALLEPDLEFGKSKNMRAEKPLSSSTFLNEVPSKILDDLLDFISEIRTNPDFLATRISNLSPQELAALTSFRQAMDPIDSVTAFQAPRGRNVGHQRQNQQGSSPVERLLSFQRHDPLSALIYTIFANSSGPDSAEDLRRTDVWATVCAKLIKDTKSSHNFIRTVLDVWAGMREWPGKVNLELYIMQVLQDGQFLLEKAEEPAVRSGTQMAARSTKDTIAADEFYDKAVKRLFEVVDDEPSAGGIPEGALEIGNAILRKLGEEKNLRKASQNFFTHGIMIGHHISELARMKILKEVAVRAQKHVTDMTYNWRAQVPVLPEIRTHIENILARFKHTKTPSKPILLPAKAITSPRETPFIVLAPADIITLVNALFPERRPSSSQMETDSQRHTGLASSASSMSGMSVPFRNAAASMTDASSILSASASSMTSDQTSREPLLDNISTTTEQQTEVKPAPTELYGRRLRMSCSEMTRILGYEATTGSCHPCAERWAVLYISADGKQLKPRMRKDFDDEEEHDEDSPDSDSSDDEGTADRFDLGSDYHQLKEAIAKLVEEYEIPKELAPDSESKNFSNRMTTRKSTRGRGPVRIASENLGSRNPYNATQSQSQLTNMITSQRNVSSRRSPHIARSHSNPQAGEKLENNSVLVTMLETAMYQCQARSDFVNAHMYYKTLQSLRRLSSPSLVKNGYATLLNYFSRGPRDLLSKAANAIEEFEAWFVWLKQSQERSDGMVEEMMVGFKNLRDKMWYVTDVRTSKPYEDAKNVAIALKIMDQQAKALNSKGPSASRSRTANSFLRTNEAQLVDLMSASQDFGGPNKLSDEQSEITLKWLMQYGVENFCKGEERIHRFCLEVDKCVTKVIGEGVLDGPVLWASDLYKRDQQILESGRQKGDLFLTGVGTLSIAGDEEYETHGRPGSRALDFSQRPSQGSLRSTSNRNGSSSFEHSPWGRNPMDSHDYFGGSSPVLSIDSVATFWSPFQTQAQTPTSATSIRPRTASSSKGTVMLKQSATVNEDKRRFMLDLKQTLTGLLLSDLGTMVFANGSETDSWFGGDILEDCIERRDEEERKRRKQLAKKSMKNIRKQTPDQRNVPLEALGRNERSSPAPPVATYQFAAPDAHQSAGEHSSTSSDATSRSAGNSTAKKAGLLEFPYNVAFRRLLGRFQTHPNPYSKLHALYELELLIIASLSSRTGKSYNNRRETLPPVPQSPTLGAMPELSSREPATQTSRAQNLEEAIANCEERRSQSMNVDRVSNDSPLPRNGARSPVGPPSTDMIVEVIQGLLRDANIRPKTLFRDLQYIAAFVPAQMLDKTARGKAFWDVGLAALGLKQDVCRIMVELVDEVITQNSKRDAGKANSSGANEKSGAASTLPAPVEEPISKYTMEDAARMLLITAKEGDAVAERELAIFYLTSPELVHRTVLPLTKPSEVFKTELLNREKRASQDPARSDPMTMCVAQHWMEQSMRGGDHLAAKYLRQRSELENINPTRA</sequence>
<feature type="region of interest" description="Disordered" evidence="5">
    <location>
        <begin position="1510"/>
        <end position="1554"/>
    </location>
</feature>
<gene>
    <name evidence="8" type="ORF">GMOD_00004512</name>
</gene>
<feature type="region of interest" description="Disordered" evidence="5">
    <location>
        <begin position="2292"/>
        <end position="2316"/>
    </location>
</feature>
<feature type="region of interest" description="Disordered" evidence="5">
    <location>
        <begin position="1452"/>
        <end position="1486"/>
    </location>
</feature>
<proteinExistence type="predicted"/>
<dbReference type="Proteomes" id="UP000265663">
    <property type="component" value="Unassembled WGS sequence"/>
</dbReference>
<dbReference type="InterPro" id="IPR038222">
    <property type="entry name" value="DHHA2_dom_sf"/>
</dbReference>
<feature type="compositionally biased region" description="Pro residues" evidence="5">
    <location>
        <begin position="772"/>
        <end position="784"/>
    </location>
</feature>
<feature type="region of interest" description="Disordered" evidence="5">
    <location>
        <begin position="1852"/>
        <end position="1894"/>
    </location>
</feature>
<dbReference type="EMBL" id="KE747814">
    <property type="protein sequence ID" value="RMZ68290.1"/>
    <property type="molecule type" value="Genomic_DNA"/>
</dbReference>